<gene>
    <name evidence="2" type="ORF">F7Q92_02365</name>
</gene>
<keyword evidence="3" id="KW-1185">Reference proteome</keyword>
<dbReference type="RefSeq" id="WP_151122343.1">
    <property type="nucleotide sequence ID" value="NZ_CP088082.1"/>
</dbReference>
<proteinExistence type="predicted"/>
<dbReference type="Proteomes" id="UP000430120">
    <property type="component" value="Unassembled WGS sequence"/>
</dbReference>
<name>A0A643FIX3_IDEDE</name>
<evidence type="ECO:0000313" key="2">
    <source>
        <dbReference type="EMBL" id="KAB0584697.1"/>
    </source>
</evidence>
<accession>A0A643FIX3</accession>
<sequence>MKSAHHLVSTDSRSSVRARTKSNPSNDFVSLAETKALMAGSLSVRQQRLEAGDMVSTDEAAQMTGTSRVTMNAWIANGRAIGLTRTKRGFRLPKWQFDAPMWDVLPKLTKALGTTEGWALLTFLETPHPGLNGATPREAIERGMQDRAVALAGAESN</sequence>
<evidence type="ECO:0000313" key="3">
    <source>
        <dbReference type="Proteomes" id="UP000430120"/>
    </source>
</evidence>
<organism evidence="2 3">
    <name type="scientific">Ideonella dechloratans</name>
    <dbReference type="NCBI Taxonomy" id="36863"/>
    <lineage>
        <taxon>Bacteria</taxon>
        <taxon>Pseudomonadati</taxon>
        <taxon>Pseudomonadota</taxon>
        <taxon>Betaproteobacteria</taxon>
        <taxon>Burkholderiales</taxon>
        <taxon>Sphaerotilaceae</taxon>
        <taxon>Ideonella</taxon>
    </lineage>
</organism>
<comment type="caution">
    <text evidence="2">The sequence shown here is derived from an EMBL/GenBank/DDBJ whole genome shotgun (WGS) entry which is preliminary data.</text>
</comment>
<reference evidence="2 3" key="1">
    <citation type="submission" date="2019-09" db="EMBL/GenBank/DDBJ databases">
        <title>Draft genome sequences of 48 bacterial type strains from the CCUG.</title>
        <authorList>
            <person name="Tunovic T."/>
            <person name="Pineiro-Iglesias B."/>
            <person name="Unosson C."/>
            <person name="Inganas E."/>
            <person name="Ohlen M."/>
            <person name="Cardew S."/>
            <person name="Jensie-Markopoulos S."/>
            <person name="Salva-Serra F."/>
            <person name="Jaen-Luchoro D."/>
            <person name="Karlsson R."/>
            <person name="Svensson-Stadler L."/>
            <person name="Chun J."/>
            <person name="Moore E."/>
        </authorList>
    </citation>
    <scope>NUCLEOTIDE SEQUENCE [LARGE SCALE GENOMIC DNA]</scope>
    <source>
        <strain evidence="2 3">CCUG 30977</strain>
    </source>
</reference>
<dbReference type="AlphaFoldDB" id="A0A643FIX3"/>
<feature type="compositionally biased region" description="Polar residues" evidence="1">
    <location>
        <begin position="9"/>
        <end position="25"/>
    </location>
</feature>
<evidence type="ECO:0000256" key="1">
    <source>
        <dbReference type="SAM" id="MobiDB-lite"/>
    </source>
</evidence>
<feature type="region of interest" description="Disordered" evidence="1">
    <location>
        <begin position="1"/>
        <end position="25"/>
    </location>
</feature>
<dbReference type="OrthoDB" id="9795573at2"/>
<protein>
    <submittedName>
        <fullName evidence="2">Uncharacterized protein</fullName>
    </submittedName>
</protein>
<dbReference type="EMBL" id="VZPB01000004">
    <property type="protein sequence ID" value="KAB0584697.1"/>
    <property type="molecule type" value="Genomic_DNA"/>
</dbReference>